<feature type="compositionally biased region" description="Basic and acidic residues" evidence="1">
    <location>
        <begin position="54"/>
        <end position="76"/>
    </location>
</feature>
<dbReference type="OrthoDB" id="123178at2"/>
<dbReference type="RefSeq" id="WP_144290650.1">
    <property type="nucleotide sequence ID" value="NZ_FUWS01000001.1"/>
</dbReference>
<evidence type="ECO:0000313" key="3">
    <source>
        <dbReference type="Proteomes" id="UP000190637"/>
    </source>
</evidence>
<dbReference type="Proteomes" id="UP000190637">
    <property type="component" value="Unassembled WGS sequence"/>
</dbReference>
<dbReference type="AlphaFoldDB" id="A0A1T4KDX4"/>
<dbReference type="EMBL" id="FUWS01000001">
    <property type="protein sequence ID" value="SJZ40658.1"/>
    <property type="molecule type" value="Genomic_DNA"/>
</dbReference>
<accession>A0A1T4KDX4</accession>
<dbReference type="STRING" id="1122192.SAMN02745673_00330"/>
<reference evidence="2 3" key="1">
    <citation type="submission" date="2017-02" db="EMBL/GenBank/DDBJ databases">
        <authorList>
            <person name="Peterson S.W."/>
        </authorList>
    </citation>
    <scope>NUCLEOTIDE SEQUENCE [LARGE SCALE GENOMIC DNA]</scope>
    <source>
        <strain evidence="2 3">DSM 45154</strain>
    </source>
</reference>
<feature type="compositionally biased region" description="Basic and acidic residues" evidence="1">
    <location>
        <begin position="1"/>
        <end position="27"/>
    </location>
</feature>
<proteinExistence type="predicted"/>
<keyword evidence="3" id="KW-1185">Reference proteome</keyword>
<name>A0A1T4KDX4_9ACTN</name>
<protein>
    <submittedName>
        <fullName evidence="2">Uncharacterized protein</fullName>
    </submittedName>
</protein>
<sequence length="197" mass="21526">MHSERDTRTAPDDVEASRREARWNFRRSEKRRSAHEASAGDQRADDTMVGFVDTHPDDHDTASTGEHADTTTRLSRDPAVAASTDSGRVPAPRTAAARGGAGSSPAATGGEDYRTRWRELQGDFVDDPQRAVREADRLVGHAVEELTAALNEHRRALERRWSGDGATADTEELRQALRGYRGLLERLVAANGPTSGL</sequence>
<feature type="compositionally biased region" description="Low complexity" evidence="1">
    <location>
        <begin position="91"/>
        <end position="110"/>
    </location>
</feature>
<gene>
    <name evidence="2" type="ORF">SAMN02745673_00330</name>
</gene>
<organism evidence="2 3">
    <name type="scientific">Marinactinospora thermotolerans DSM 45154</name>
    <dbReference type="NCBI Taxonomy" id="1122192"/>
    <lineage>
        <taxon>Bacteria</taxon>
        <taxon>Bacillati</taxon>
        <taxon>Actinomycetota</taxon>
        <taxon>Actinomycetes</taxon>
        <taxon>Streptosporangiales</taxon>
        <taxon>Nocardiopsidaceae</taxon>
        <taxon>Marinactinospora</taxon>
    </lineage>
</organism>
<evidence type="ECO:0000256" key="1">
    <source>
        <dbReference type="SAM" id="MobiDB-lite"/>
    </source>
</evidence>
<feature type="region of interest" description="Disordered" evidence="1">
    <location>
        <begin position="1"/>
        <end position="112"/>
    </location>
</feature>
<evidence type="ECO:0000313" key="2">
    <source>
        <dbReference type="EMBL" id="SJZ40658.1"/>
    </source>
</evidence>